<keyword evidence="8" id="KW-1185">Reference proteome</keyword>
<dbReference type="InterPro" id="IPR036188">
    <property type="entry name" value="FAD/NAD-bd_sf"/>
</dbReference>
<dbReference type="Pfam" id="PF21706">
    <property type="entry name" value="FCSD_central"/>
    <property type="match status" value="1"/>
</dbReference>
<dbReference type="GO" id="GO:0050660">
    <property type="term" value="F:flavin adenine dinucleotide binding"/>
    <property type="evidence" value="ECO:0007669"/>
    <property type="project" value="InterPro"/>
</dbReference>
<dbReference type="HOGENOM" id="CLU_030742_0_0_6"/>
<evidence type="ECO:0000256" key="3">
    <source>
        <dbReference type="ARBA" id="ARBA00022827"/>
    </source>
</evidence>
<dbReference type="NCBIfam" id="TIGR01409">
    <property type="entry name" value="TAT_signal_seq"/>
    <property type="match status" value="1"/>
</dbReference>
<dbReference type="EMBL" id="CP007029">
    <property type="protein sequence ID" value="AHE98375.1"/>
    <property type="molecule type" value="Genomic_DNA"/>
</dbReference>
<dbReference type="PANTHER" id="PTHR43755:SF1">
    <property type="entry name" value="FAD-DEPENDENT PYRIDINE NUCLEOTIDE-DISULPHIDE OXIDOREDUCTASE"/>
    <property type="match status" value="1"/>
</dbReference>
<dbReference type="RefSeq" id="WP_006747456.1">
    <property type="nucleotide sequence ID" value="NZ_CP007029.1"/>
</dbReference>
<dbReference type="KEGG" id="tti:THITH_08985"/>
<name>W0DNB6_9GAMM</name>
<evidence type="ECO:0000313" key="7">
    <source>
        <dbReference type="EMBL" id="AHE98375.1"/>
    </source>
</evidence>
<dbReference type="InterPro" id="IPR006311">
    <property type="entry name" value="TAT_signal"/>
</dbReference>
<gene>
    <name evidence="7" type="ORF">THITH_08985</name>
</gene>
<dbReference type="FunFam" id="3.50.50.60:FF:000234">
    <property type="entry name" value="Flavocytochrome C sulfide dehydrogenase"/>
    <property type="match status" value="1"/>
</dbReference>
<evidence type="ECO:0000313" key="8">
    <source>
        <dbReference type="Proteomes" id="UP000005289"/>
    </source>
</evidence>
<dbReference type="SUPFAM" id="SSF55424">
    <property type="entry name" value="FAD/NAD-linked reductases, dimerisation (C-terminal) domain"/>
    <property type="match status" value="1"/>
</dbReference>
<dbReference type="Proteomes" id="UP000005289">
    <property type="component" value="Chromosome"/>
</dbReference>
<dbReference type="STRING" id="713585.THITH_08985"/>
<evidence type="ECO:0000259" key="6">
    <source>
        <dbReference type="Pfam" id="PF21706"/>
    </source>
</evidence>
<dbReference type="PANTHER" id="PTHR43755">
    <property type="match status" value="1"/>
</dbReference>
<organism evidence="7 8">
    <name type="scientific">Thioalkalivibrio paradoxus ARh 1</name>
    <dbReference type="NCBI Taxonomy" id="713585"/>
    <lineage>
        <taxon>Bacteria</taxon>
        <taxon>Pseudomonadati</taxon>
        <taxon>Pseudomonadota</taxon>
        <taxon>Gammaproteobacteria</taxon>
        <taxon>Chromatiales</taxon>
        <taxon>Ectothiorhodospiraceae</taxon>
        <taxon>Thioalkalivibrio</taxon>
    </lineage>
</organism>
<evidence type="ECO:0000256" key="2">
    <source>
        <dbReference type="ARBA" id="ARBA00022729"/>
    </source>
</evidence>
<dbReference type="GO" id="GO:0016491">
    <property type="term" value="F:oxidoreductase activity"/>
    <property type="evidence" value="ECO:0007669"/>
    <property type="project" value="InterPro"/>
</dbReference>
<proteinExistence type="predicted"/>
<feature type="domain" description="FAD/NAD(P)-binding" evidence="4">
    <location>
        <begin position="35"/>
        <end position="151"/>
    </location>
</feature>
<keyword evidence="1" id="KW-0285">Flavoprotein</keyword>
<dbReference type="Pfam" id="PF09242">
    <property type="entry name" value="FCSD-flav_bind"/>
    <property type="match status" value="1"/>
</dbReference>
<dbReference type="OrthoDB" id="9802771at2"/>
<evidence type="ECO:0000256" key="1">
    <source>
        <dbReference type="ARBA" id="ARBA00022630"/>
    </source>
</evidence>
<protein>
    <submittedName>
        <fullName evidence="7">Cytochrome C</fullName>
    </submittedName>
</protein>
<feature type="domain" description="Sulfide dehydrogenase [flavocytochrome c] flavoprotein chain central" evidence="6">
    <location>
        <begin position="166"/>
        <end position="283"/>
    </location>
</feature>
<dbReference type="InterPro" id="IPR015323">
    <property type="entry name" value="FlavoCytC_S_DH_flav-bd"/>
</dbReference>
<dbReference type="InterPro" id="IPR049386">
    <property type="entry name" value="FCSD_central"/>
</dbReference>
<dbReference type="InterPro" id="IPR037092">
    <property type="entry name" value="FlavoCytC_S_DH_flav-bd_sf"/>
</dbReference>
<keyword evidence="3" id="KW-0274">FAD</keyword>
<dbReference type="SUPFAM" id="SSF51905">
    <property type="entry name" value="FAD/NAD(P)-binding domain"/>
    <property type="match status" value="2"/>
</dbReference>
<dbReference type="InterPro" id="IPR016156">
    <property type="entry name" value="FAD/NAD-linked_Rdtase_dimer_sf"/>
</dbReference>
<dbReference type="Pfam" id="PF07992">
    <property type="entry name" value="Pyr_redox_2"/>
    <property type="match status" value="1"/>
</dbReference>
<dbReference type="PROSITE" id="PS51318">
    <property type="entry name" value="TAT"/>
    <property type="match status" value="1"/>
</dbReference>
<dbReference type="InterPro" id="IPR023753">
    <property type="entry name" value="FAD/NAD-binding_dom"/>
</dbReference>
<sequence>MTDLTRRSFLKAAGIGGMTLAAGWTTAAHSSEKAHVVVVGGGSGGATAAKYVKRFAPEMQVTLIEPKAKYHTCYGSNWVLGGHASMDDIEQTYGALKDRHGVNVVQDTVTEVDPERRTVTTAGGATMNYDRLIMSPGIDFRYGAVPGITEADAERVPHAWKAGEQTVLLRRQLEAMDDGGVFVIVAPGNPFRCPPGPYERASMAAYYFKQAKPRSKIIILDNKENFSKQGLFMSGWDEHYGDMIEWLPSSQGGQVEEIDVATLTAYSDGGFGEFKADVLNYIPPQQAGRIAQQSGLTGDGLWCPVDGKTFESTIHPGIYVIGDSCVAGAMPKSGHSANNQGKVAAVAVIRDLAGLEPETASTANTCYSLITPDHAISVAGVYAYQDGNIVSVEGAGGVSPAHAPAPIRRMEAIYTKGWYTGIVGDIWG</sequence>
<dbReference type="InterPro" id="IPR052541">
    <property type="entry name" value="SQRD"/>
</dbReference>
<accession>W0DNB6</accession>
<dbReference type="InterPro" id="IPR019546">
    <property type="entry name" value="TAT_signal_bac_arc"/>
</dbReference>
<dbReference type="AlphaFoldDB" id="W0DNB6"/>
<evidence type="ECO:0000259" key="5">
    <source>
        <dbReference type="Pfam" id="PF09242"/>
    </source>
</evidence>
<reference evidence="7 8" key="1">
    <citation type="submission" date="2013-12" db="EMBL/GenBank/DDBJ databases">
        <authorList>
            <consortium name="DOE Joint Genome Institute"/>
            <person name="Muyzer G."/>
            <person name="Huntemann M."/>
            <person name="Han J."/>
            <person name="Chen A."/>
            <person name="Kyrpides N."/>
            <person name="Mavromatis K."/>
            <person name="Markowitz V."/>
            <person name="Palaniappan K."/>
            <person name="Ivanova N."/>
            <person name="Schaumberg A."/>
            <person name="Pati A."/>
            <person name="Liolios K."/>
            <person name="Nordberg H.P."/>
            <person name="Cantor M.N."/>
            <person name="Hua S.X."/>
            <person name="Woyke T."/>
        </authorList>
    </citation>
    <scope>NUCLEOTIDE SEQUENCE [LARGE SCALE GENOMIC DNA]</scope>
    <source>
        <strain evidence="7 8">ARh 1</strain>
    </source>
</reference>
<evidence type="ECO:0000259" key="4">
    <source>
        <dbReference type="Pfam" id="PF07992"/>
    </source>
</evidence>
<feature type="domain" description="Flavocytochrome c sulphide dehydrogenase flavin-binding" evidence="5">
    <location>
        <begin position="360"/>
        <end position="427"/>
    </location>
</feature>
<dbReference type="Gene3D" id="3.90.760.10">
    <property type="entry name" value="Flavocytochrome c sulphide dehydrogenase, flavin-binding domain"/>
    <property type="match status" value="1"/>
</dbReference>
<keyword evidence="2" id="KW-0732">Signal</keyword>
<dbReference type="Gene3D" id="3.50.50.60">
    <property type="entry name" value="FAD/NAD(P)-binding domain"/>
    <property type="match status" value="2"/>
</dbReference>